<reference evidence="2" key="1">
    <citation type="submission" date="2022-01" db="EMBL/GenBank/DDBJ databases">
        <title>Comparative genomics reveals a dynamic genome evolution in the ectomycorrhizal milk-cap (Lactarius) mushrooms.</title>
        <authorList>
            <consortium name="DOE Joint Genome Institute"/>
            <person name="Lebreton A."/>
            <person name="Tang N."/>
            <person name="Kuo A."/>
            <person name="LaButti K."/>
            <person name="Drula E."/>
            <person name="Barry K."/>
            <person name="Clum A."/>
            <person name="Lipzen A."/>
            <person name="Mousain D."/>
            <person name="Ng V."/>
            <person name="Wang R."/>
            <person name="Wang X."/>
            <person name="Dai Y."/>
            <person name="Henrissat B."/>
            <person name="Grigoriev I.V."/>
            <person name="Guerin-Laguette A."/>
            <person name="Yu F."/>
            <person name="Martin F.M."/>
        </authorList>
    </citation>
    <scope>NUCLEOTIDE SEQUENCE</scope>
    <source>
        <strain evidence="2">QP</strain>
    </source>
</reference>
<protein>
    <recommendedName>
        <fullName evidence="1">HNH nuclease domain-containing protein</fullName>
    </recommendedName>
</protein>
<organism evidence="2 3">
    <name type="scientific">Lactarius akahatsu</name>
    <dbReference type="NCBI Taxonomy" id="416441"/>
    <lineage>
        <taxon>Eukaryota</taxon>
        <taxon>Fungi</taxon>
        <taxon>Dikarya</taxon>
        <taxon>Basidiomycota</taxon>
        <taxon>Agaricomycotina</taxon>
        <taxon>Agaricomycetes</taxon>
        <taxon>Russulales</taxon>
        <taxon>Russulaceae</taxon>
        <taxon>Lactarius</taxon>
    </lineage>
</organism>
<evidence type="ECO:0000313" key="2">
    <source>
        <dbReference type="EMBL" id="KAH9000473.1"/>
    </source>
</evidence>
<feature type="domain" description="HNH nuclease" evidence="1">
    <location>
        <begin position="161"/>
        <end position="268"/>
    </location>
</feature>
<dbReference type="Proteomes" id="UP001201163">
    <property type="component" value="Unassembled WGS sequence"/>
</dbReference>
<name>A0AAD4LQY5_9AGAM</name>
<evidence type="ECO:0000259" key="1">
    <source>
        <dbReference type="Pfam" id="PF13391"/>
    </source>
</evidence>
<proteinExistence type="predicted"/>
<gene>
    <name evidence="2" type="ORF">EDB92DRAFT_1790054</name>
</gene>
<dbReference type="InterPro" id="IPR003615">
    <property type="entry name" value="HNH_nuc"/>
</dbReference>
<evidence type="ECO:0000313" key="3">
    <source>
        <dbReference type="Proteomes" id="UP001201163"/>
    </source>
</evidence>
<comment type="caution">
    <text evidence="2">The sequence shown here is derived from an EMBL/GenBank/DDBJ whole genome shotgun (WGS) entry which is preliminary data.</text>
</comment>
<sequence>MSVRPVPLPDNLPPHLGLSNEIEGIRRAYSTLLKIQKYISSSIGTRGTREQQRLKLMRVRILGYLILTGPSLTAREFVAKEVNSYREDQDEIDKFGEMFFLHYLRIFRKYGGRTPASSRSSCNAFETRKEMMIKMLREADQPPQNRREAKRLALVRDNFQCVVSGRYDSNSVVTNDELEAKVLGEDLPMGITHCAHIFPDSINRNISDSRDKVCCHDPHAASIWAILGYFGYENLPKWLKGSGIHALDNVMTLDSACHDWFDRLLLWFEAEGSPDTYTVKATKELITLTTDSDLPLPDPAYLEIHAACCRVTHLSGAGEYMDEVLEDLEDTRVLSEDGSSAHLLSFVLQQEVIASCTAMSTDSTRRTSTS</sequence>
<dbReference type="AlphaFoldDB" id="A0AAD4LQY5"/>
<dbReference type="Pfam" id="PF13391">
    <property type="entry name" value="HNH_2"/>
    <property type="match status" value="1"/>
</dbReference>
<accession>A0AAD4LQY5</accession>
<dbReference type="EMBL" id="JAKELL010000002">
    <property type="protein sequence ID" value="KAH9000473.1"/>
    <property type="molecule type" value="Genomic_DNA"/>
</dbReference>
<keyword evidence="3" id="KW-1185">Reference proteome</keyword>